<reference evidence="2 3" key="1">
    <citation type="submission" date="2024-04" db="EMBL/GenBank/DDBJ databases">
        <title>genome sequences of Mucor flavus KT1a and Helicostylum pulchrum KT1b strains isolation_sourced from the surface of a dry-aged beef.</title>
        <authorList>
            <person name="Toyotome T."/>
            <person name="Hosono M."/>
            <person name="Torimaru M."/>
            <person name="Fukuda K."/>
            <person name="Mikami N."/>
        </authorList>
    </citation>
    <scope>NUCLEOTIDE SEQUENCE [LARGE SCALE GENOMIC DNA]</scope>
    <source>
        <strain evidence="2 3">KT1b</strain>
    </source>
</reference>
<proteinExistence type="predicted"/>
<evidence type="ECO:0000313" key="2">
    <source>
        <dbReference type="EMBL" id="GAA5800024.1"/>
    </source>
</evidence>
<keyword evidence="3" id="KW-1185">Reference proteome</keyword>
<feature type="compositionally biased region" description="Basic and acidic residues" evidence="1">
    <location>
        <begin position="385"/>
        <end position="396"/>
    </location>
</feature>
<gene>
    <name evidence="2" type="ORF">HPULCUR_005445</name>
</gene>
<accession>A0ABP9XZ28</accession>
<sequence length="396" mass="45922">MDLLDLYFTSIEDTTKTLSKFVKRYEKEIFSIDYEQEELGAKALRITWIRLWTTAVESRGVENAFSDPNTIDWNYLAELRQEELLRRAAAAKAHICVMNALQTSEDKEQYENVLPFELTEIFEARFKVAVQEAPENDKVSRQDLMTFGIVDLVSNDKDNASHQLLGEKFNTWQEDISQKFGNRHPDINLGIASRNNVYSFARELFEGTDEMEIKTIKKKSHKKELDSKENDYKWKKRTTKLEASKIEKNSNLLDSERRSSGSSIDAIVHLNSISQDFLLVEVSGPNNKEDYDHFRKDRNKLAYNLKSIIKNILKKHLNLQEATNLQILELPRFLRKLNSVLLHAIYSSDVLISYCKDTEFDSDDSGSSSPLQETSMHKRKKKYNKSKENKKGKNKA</sequence>
<dbReference type="EMBL" id="BAABUJ010000014">
    <property type="protein sequence ID" value="GAA5800024.1"/>
    <property type="molecule type" value="Genomic_DNA"/>
</dbReference>
<evidence type="ECO:0000313" key="3">
    <source>
        <dbReference type="Proteomes" id="UP001476247"/>
    </source>
</evidence>
<feature type="compositionally biased region" description="Polar residues" evidence="1">
    <location>
        <begin position="365"/>
        <end position="374"/>
    </location>
</feature>
<protein>
    <submittedName>
        <fullName evidence="2">Uncharacterized protein</fullName>
    </submittedName>
</protein>
<feature type="region of interest" description="Disordered" evidence="1">
    <location>
        <begin position="359"/>
        <end position="396"/>
    </location>
</feature>
<dbReference type="Proteomes" id="UP001476247">
    <property type="component" value="Unassembled WGS sequence"/>
</dbReference>
<evidence type="ECO:0000256" key="1">
    <source>
        <dbReference type="SAM" id="MobiDB-lite"/>
    </source>
</evidence>
<name>A0ABP9XZ28_9FUNG</name>
<comment type="caution">
    <text evidence="2">The sequence shown here is derived from an EMBL/GenBank/DDBJ whole genome shotgun (WGS) entry which is preliminary data.</text>
</comment>
<organism evidence="2 3">
    <name type="scientific">Helicostylum pulchrum</name>
    <dbReference type="NCBI Taxonomy" id="562976"/>
    <lineage>
        <taxon>Eukaryota</taxon>
        <taxon>Fungi</taxon>
        <taxon>Fungi incertae sedis</taxon>
        <taxon>Mucoromycota</taxon>
        <taxon>Mucoromycotina</taxon>
        <taxon>Mucoromycetes</taxon>
        <taxon>Mucorales</taxon>
        <taxon>Mucorineae</taxon>
        <taxon>Mucoraceae</taxon>
        <taxon>Helicostylum</taxon>
    </lineage>
</organism>